<evidence type="ECO:0000313" key="2">
    <source>
        <dbReference type="Proteomes" id="UP001150879"/>
    </source>
</evidence>
<organism evidence="1 2">
    <name type="scientific">Penicillium cf. griseofulvum</name>
    <dbReference type="NCBI Taxonomy" id="2972120"/>
    <lineage>
        <taxon>Eukaryota</taxon>
        <taxon>Fungi</taxon>
        <taxon>Dikarya</taxon>
        <taxon>Ascomycota</taxon>
        <taxon>Pezizomycotina</taxon>
        <taxon>Eurotiomycetes</taxon>
        <taxon>Eurotiomycetidae</taxon>
        <taxon>Eurotiales</taxon>
        <taxon>Aspergillaceae</taxon>
        <taxon>Penicillium</taxon>
    </lineage>
</organism>
<reference evidence="1" key="2">
    <citation type="journal article" date="2023" name="IMA Fungus">
        <title>Comparative genomic study of the Penicillium genus elucidates a diverse pangenome and 15 lateral gene transfer events.</title>
        <authorList>
            <person name="Petersen C."/>
            <person name="Sorensen T."/>
            <person name="Nielsen M.R."/>
            <person name="Sondergaard T.E."/>
            <person name="Sorensen J.L."/>
            <person name="Fitzpatrick D.A."/>
            <person name="Frisvad J.C."/>
            <person name="Nielsen K.L."/>
        </authorList>
    </citation>
    <scope>NUCLEOTIDE SEQUENCE</scope>
    <source>
        <strain evidence="1">IBT 16849</strain>
    </source>
</reference>
<protein>
    <submittedName>
        <fullName evidence="1">Uncharacterized protein</fullName>
    </submittedName>
</protein>
<dbReference type="Proteomes" id="UP001150879">
    <property type="component" value="Unassembled WGS sequence"/>
</dbReference>
<dbReference type="AlphaFoldDB" id="A0A9W9M8V7"/>
<sequence>MPRISQIAMAKLQMSAEYKRGASGSNRASSGYIANVFTAVSFQIWGECLTKTTQDYVRVR</sequence>
<accession>A0A9W9M8V7</accession>
<name>A0A9W9M8V7_9EURO</name>
<evidence type="ECO:0000313" key="1">
    <source>
        <dbReference type="EMBL" id="KAJ5194126.1"/>
    </source>
</evidence>
<gene>
    <name evidence="1" type="ORF">N7472_006592</name>
</gene>
<keyword evidence="2" id="KW-1185">Reference proteome</keyword>
<dbReference type="EMBL" id="JAPQKP010000004">
    <property type="protein sequence ID" value="KAJ5194126.1"/>
    <property type="molecule type" value="Genomic_DNA"/>
</dbReference>
<comment type="caution">
    <text evidence="1">The sequence shown here is derived from an EMBL/GenBank/DDBJ whole genome shotgun (WGS) entry which is preliminary data.</text>
</comment>
<proteinExistence type="predicted"/>
<reference evidence="1" key="1">
    <citation type="submission" date="2022-11" db="EMBL/GenBank/DDBJ databases">
        <authorList>
            <person name="Petersen C."/>
        </authorList>
    </citation>
    <scope>NUCLEOTIDE SEQUENCE</scope>
    <source>
        <strain evidence="1">IBT 16849</strain>
    </source>
</reference>